<keyword evidence="2" id="KW-0479">Metal-binding</keyword>
<dbReference type="Proteomes" id="UP000298860">
    <property type="component" value="Unassembled WGS sequence"/>
</dbReference>
<dbReference type="EMBL" id="BJFL01000074">
    <property type="protein sequence ID" value="GDY33984.1"/>
    <property type="molecule type" value="Genomic_DNA"/>
</dbReference>
<evidence type="ECO:0000256" key="2">
    <source>
        <dbReference type="ARBA" id="ARBA00022723"/>
    </source>
</evidence>
<protein>
    <recommendedName>
        <fullName evidence="3">DDE Tnp4 domain-containing protein</fullName>
    </recommendedName>
</protein>
<sequence>MADGGYRGNPEVVMPYRKPRDGTALADWQEDLNATHRRVRARAEHALARMKNWKVLRDYRRAASTLADTASAIAYLHNLAIAG</sequence>
<dbReference type="InterPro" id="IPR027806">
    <property type="entry name" value="HARBI1_dom"/>
</dbReference>
<dbReference type="AlphaFoldDB" id="A0A4D4JEA6"/>
<evidence type="ECO:0000313" key="4">
    <source>
        <dbReference type="EMBL" id="GDY33984.1"/>
    </source>
</evidence>
<evidence type="ECO:0000313" key="5">
    <source>
        <dbReference type="Proteomes" id="UP000298860"/>
    </source>
</evidence>
<feature type="domain" description="DDE Tnp4" evidence="3">
    <location>
        <begin position="1"/>
        <end position="78"/>
    </location>
</feature>
<comment type="cofactor">
    <cofactor evidence="1">
        <name>a divalent metal cation</name>
        <dbReference type="ChEBI" id="CHEBI:60240"/>
    </cofactor>
</comment>
<reference evidence="5" key="1">
    <citation type="submission" date="2019-04" db="EMBL/GenBank/DDBJ databases">
        <title>Draft genome sequence of Pseudonocardiaceae bacterium SL3-2-4.</title>
        <authorList>
            <person name="Ningsih F."/>
            <person name="Yokota A."/>
            <person name="Sakai Y."/>
            <person name="Nanatani K."/>
            <person name="Yabe S."/>
            <person name="Oetari A."/>
            <person name="Sjamsuridzal W."/>
        </authorList>
    </citation>
    <scope>NUCLEOTIDE SEQUENCE [LARGE SCALE GENOMIC DNA]</scope>
    <source>
        <strain evidence="5">SL3-2-4</strain>
    </source>
</reference>
<comment type="caution">
    <text evidence="4">The sequence shown here is derived from an EMBL/GenBank/DDBJ whole genome shotgun (WGS) entry which is preliminary data.</text>
</comment>
<evidence type="ECO:0000256" key="1">
    <source>
        <dbReference type="ARBA" id="ARBA00001968"/>
    </source>
</evidence>
<name>A0A4D4JEA6_9PSEU</name>
<accession>A0A4D4JEA6</accession>
<dbReference type="GO" id="GO:0046872">
    <property type="term" value="F:metal ion binding"/>
    <property type="evidence" value="ECO:0007669"/>
    <property type="project" value="UniProtKB-KW"/>
</dbReference>
<keyword evidence="5" id="KW-1185">Reference proteome</keyword>
<gene>
    <name evidence="4" type="ORF">GTS_56170</name>
</gene>
<organism evidence="4 5">
    <name type="scientific">Gandjariella thermophila</name>
    <dbReference type="NCBI Taxonomy" id="1931992"/>
    <lineage>
        <taxon>Bacteria</taxon>
        <taxon>Bacillati</taxon>
        <taxon>Actinomycetota</taxon>
        <taxon>Actinomycetes</taxon>
        <taxon>Pseudonocardiales</taxon>
        <taxon>Pseudonocardiaceae</taxon>
        <taxon>Gandjariella</taxon>
    </lineage>
</organism>
<dbReference type="Pfam" id="PF13359">
    <property type="entry name" value="DDE_Tnp_4"/>
    <property type="match status" value="1"/>
</dbReference>
<proteinExistence type="predicted"/>
<evidence type="ECO:0000259" key="3">
    <source>
        <dbReference type="Pfam" id="PF13359"/>
    </source>
</evidence>